<dbReference type="GO" id="GO:0032259">
    <property type="term" value="P:methylation"/>
    <property type="evidence" value="ECO:0007669"/>
    <property type="project" value="UniProtKB-KW"/>
</dbReference>
<dbReference type="AlphaFoldDB" id="A0A0R2FJW3"/>
<dbReference type="Gene3D" id="3.40.50.150">
    <property type="entry name" value="Vaccinia Virus protein VP39"/>
    <property type="match status" value="1"/>
</dbReference>
<keyword evidence="2" id="KW-0830">Ubiquinone</keyword>
<sequence length="250" mass="27936">MAAEDAELEAMWDDFAADYDAIQSESRVGIVADVTAYLAEQHLLQNQVVLDVAGGTGRYAIPFAQVAKQVILSDISAAMLKLAAQHGRALTNITYVHQPWSALQQRTAPQADLVFAAMFPALQPTELAALTRLSRHAVVIVRAVAHTDTVMDSLVKTLDVPQNYDPSADQTLMDQYRAELTRLGQPFTTKQFQYTLHEQVTRTEIRAEVLPDLSFQRQEQLPAVLDTLFGGQTERDDEQTYTYELLKWLV</sequence>
<protein>
    <submittedName>
        <fullName evidence="2">Methylase for ubiquinone menaquinone biosynthesis</fullName>
    </submittedName>
</protein>
<dbReference type="Pfam" id="PF13649">
    <property type="entry name" value="Methyltransf_25"/>
    <property type="match status" value="1"/>
</dbReference>
<comment type="caution">
    <text evidence="2">The sequence shown here is derived from an EMBL/GenBank/DDBJ whole genome shotgun (WGS) entry which is preliminary data.</text>
</comment>
<dbReference type="PATRIC" id="fig|81857.3.peg.1145"/>
<evidence type="ECO:0000313" key="4">
    <source>
        <dbReference type="Proteomes" id="UP000051645"/>
    </source>
</evidence>
<dbReference type="RefSeq" id="WP_057768922.1">
    <property type="nucleotide sequence ID" value="NZ_JQAT01000002.1"/>
</dbReference>
<dbReference type="InterPro" id="IPR041698">
    <property type="entry name" value="Methyltransf_25"/>
</dbReference>
<keyword evidence="4" id="KW-1185">Reference proteome</keyword>
<name>A0A0R2FJW3_9LACO</name>
<dbReference type="Proteomes" id="UP000051751">
    <property type="component" value="Unassembled WGS sequence"/>
</dbReference>
<evidence type="ECO:0000313" key="3">
    <source>
        <dbReference type="EMBL" id="KRN32661.1"/>
    </source>
</evidence>
<dbReference type="InterPro" id="IPR029063">
    <property type="entry name" value="SAM-dependent_MTases_sf"/>
</dbReference>
<dbReference type="EMBL" id="JQAZ01000002">
    <property type="protein sequence ID" value="KRN32661.1"/>
    <property type="molecule type" value="Genomic_DNA"/>
</dbReference>
<evidence type="ECO:0000259" key="1">
    <source>
        <dbReference type="Pfam" id="PF13649"/>
    </source>
</evidence>
<accession>A0A0R2FJW3</accession>
<keyword evidence="2" id="KW-0489">Methyltransferase</keyword>
<dbReference type="OrthoDB" id="2287745at2"/>
<organism evidence="2 5">
    <name type="scientific">Lactobacillus selangorensis</name>
    <dbReference type="NCBI Taxonomy" id="81857"/>
    <lineage>
        <taxon>Bacteria</taxon>
        <taxon>Bacillati</taxon>
        <taxon>Bacillota</taxon>
        <taxon>Bacilli</taxon>
        <taxon>Lactobacillales</taxon>
        <taxon>Lactobacillaceae</taxon>
        <taxon>Lactobacillus</taxon>
    </lineage>
</organism>
<dbReference type="SUPFAM" id="SSF53335">
    <property type="entry name" value="S-adenosyl-L-methionine-dependent methyltransferases"/>
    <property type="match status" value="1"/>
</dbReference>
<proteinExistence type="predicted"/>
<evidence type="ECO:0000313" key="5">
    <source>
        <dbReference type="Proteomes" id="UP000051751"/>
    </source>
</evidence>
<gene>
    <name evidence="2" type="ORF">IV38_GL001139</name>
    <name evidence="3" type="ORF">IV40_GL000714</name>
</gene>
<evidence type="ECO:0000313" key="2">
    <source>
        <dbReference type="EMBL" id="KRN28929.1"/>
    </source>
</evidence>
<dbReference type="STRING" id="81857.IV38_GL001139"/>
<reference evidence="4 5" key="1">
    <citation type="journal article" date="2015" name="Genome Announc.">
        <title>Expanding the biotechnology potential of lactobacilli through comparative genomics of 213 strains and associated genera.</title>
        <authorList>
            <person name="Sun Z."/>
            <person name="Harris H.M."/>
            <person name="McCann A."/>
            <person name="Guo C."/>
            <person name="Argimon S."/>
            <person name="Zhang W."/>
            <person name="Yang X."/>
            <person name="Jeffery I.B."/>
            <person name="Cooney J.C."/>
            <person name="Kagawa T.F."/>
            <person name="Liu W."/>
            <person name="Song Y."/>
            <person name="Salvetti E."/>
            <person name="Wrobel A."/>
            <person name="Rasinkangas P."/>
            <person name="Parkhill J."/>
            <person name="Rea M.C."/>
            <person name="O'Sullivan O."/>
            <person name="Ritari J."/>
            <person name="Douillard F.P."/>
            <person name="Paul Ross R."/>
            <person name="Yang R."/>
            <person name="Briner A.E."/>
            <person name="Felis G.E."/>
            <person name="de Vos W.M."/>
            <person name="Barrangou R."/>
            <person name="Klaenhammer T.R."/>
            <person name="Caufield P.W."/>
            <person name="Cui Y."/>
            <person name="Zhang H."/>
            <person name="O'Toole P.W."/>
        </authorList>
    </citation>
    <scope>NUCLEOTIDE SEQUENCE [LARGE SCALE GENOMIC DNA]</scope>
    <source>
        <strain evidence="2 5">ATCC BAA-66</strain>
        <strain evidence="3 4">DSM 13344</strain>
    </source>
</reference>
<dbReference type="Proteomes" id="UP000051645">
    <property type="component" value="Unassembled WGS sequence"/>
</dbReference>
<dbReference type="EMBL" id="JQAT01000002">
    <property type="protein sequence ID" value="KRN28929.1"/>
    <property type="molecule type" value="Genomic_DNA"/>
</dbReference>
<dbReference type="GO" id="GO:0008168">
    <property type="term" value="F:methyltransferase activity"/>
    <property type="evidence" value="ECO:0007669"/>
    <property type="project" value="UniProtKB-KW"/>
</dbReference>
<keyword evidence="2" id="KW-0808">Transferase</keyword>
<feature type="domain" description="Methyltransferase" evidence="1">
    <location>
        <begin position="49"/>
        <end position="135"/>
    </location>
</feature>
<dbReference type="CDD" id="cd02440">
    <property type="entry name" value="AdoMet_MTases"/>
    <property type="match status" value="1"/>
</dbReference>